<evidence type="ECO:0000313" key="3">
    <source>
        <dbReference type="EMBL" id="PIR93178.1"/>
    </source>
</evidence>
<evidence type="ECO:0000256" key="1">
    <source>
        <dbReference type="ARBA" id="ARBA00006738"/>
    </source>
</evidence>
<sequence length="130" mass="15377">MEGQYFVLKIIFMHNQEIGRYGEQLACEYLIRKGYKILSRNYKASYKELDIVAERGVFIVFAEVKTRISKYYGSGIESMSQKKQRDLKYAINKYLTLKKLWNKEPRGDLILVDINKGKKIAKIKHYEDIL</sequence>
<dbReference type="PANTHER" id="PTHR34039:SF1">
    <property type="entry name" value="UPF0102 PROTEIN YRAN"/>
    <property type="match status" value="1"/>
</dbReference>
<dbReference type="SUPFAM" id="SSF52980">
    <property type="entry name" value="Restriction endonuclease-like"/>
    <property type="match status" value="1"/>
</dbReference>
<protein>
    <recommendedName>
        <fullName evidence="2">UPF0102 protein COT99_02185</fullName>
    </recommendedName>
</protein>
<keyword evidence="3" id="KW-0540">Nuclease</keyword>
<proteinExistence type="inferred from homology"/>
<dbReference type="InterPro" id="IPR003509">
    <property type="entry name" value="UPF0102_YraN-like"/>
</dbReference>
<evidence type="ECO:0000313" key="4">
    <source>
        <dbReference type="Proteomes" id="UP000228626"/>
    </source>
</evidence>
<keyword evidence="3" id="KW-0255">Endonuclease</keyword>
<dbReference type="PANTHER" id="PTHR34039">
    <property type="entry name" value="UPF0102 PROTEIN YRAN"/>
    <property type="match status" value="1"/>
</dbReference>
<name>A0A2H0V295_9BACT</name>
<dbReference type="InterPro" id="IPR011335">
    <property type="entry name" value="Restrct_endonuc-II-like"/>
</dbReference>
<organism evidence="3 4">
    <name type="scientific">Candidatus Falkowbacteria bacterium CG10_big_fil_rev_8_21_14_0_10_43_10</name>
    <dbReference type="NCBI Taxonomy" id="1974567"/>
    <lineage>
        <taxon>Bacteria</taxon>
        <taxon>Candidatus Falkowiibacteriota</taxon>
    </lineage>
</organism>
<dbReference type="InterPro" id="IPR011856">
    <property type="entry name" value="tRNA_endonuc-like_dom_sf"/>
</dbReference>
<gene>
    <name evidence="3" type="ORF">COT99_02185</name>
</gene>
<dbReference type="Proteomes" id="UP000228626">
    <property type="component" value="Unassembled WGS sequence"/>
</dbReference>
<dbReference type="HAMAP" id="MF_00048">
    <property type="entry name" value="UPF0102"/>
    <property type="match status" value="1"/>
</dbReference>
<dbReference type="Gene3D" id="3.40.1350.10">
    <property type="match status" value="1"/>
</dbReference>
<comment type="caution">
    <text evidence="3">The sequence shown here is derived from an EMBL/GenBank/DDBJ whole genome shotgun (WGS) entry which is preliminary data.</text>
</comment>
<dbReference type="GO" id="GO:0003676">
    <property type="term" value="F:nucleic acid binding"/>
    <property type="evidence" value="ECO:0007669"/>
    <property type="project" value="InterPro"/>
</dbReference>
<dbReference type="AlphaFoldDB" id="A0A2H0V295"/>
<dbReference type="Pfam" id="PF02021">
    <property type="entry name" value="UPF0102"/>
    <property type="match status" value="1"/>
</dbReference>
<dbReference type="CDD" id="cd20736">
    <property type="entry name" value="PoNe_Nuclease"/>
    <property type="match status" value="1"/>
</dbReference>
<accession>A0A2H0V295</accession>
<reference evidence="4" key="1">
    <citation type="submission" date="2017-09" db="EMBL/GenBank/DDBJ databases">
        <title>Depth-based differentiation of microbial function through sediment-hosted aquifers and enrichment of novel symbionts in the deep terrestrial subsurface.</title>
        <authorList>
            <person name="Probst A.J."/>
            <person name="Ladd B."/>
            <person name="Jarett J.K."/>
            <person name="Geller-Mcgrath D.E."/>
            <person name="Sieber C.M.K."/>
            <person name="Emerson J.B."/>
            <person name="Anantharaman K."/>
            <person name="Thomas B.C."/>
            <person name="Malmstrom R."/>
            <person name="Stieglmeier M."/>
            <person name="Klingl A."/>
            <person name="Woyke T."/>
            <person name="Ryan C.M."/>
            <person name="Banfield J.F."/>
        </authorList>
    </citation>
    <scope>NUCLEOTIDE SEQUENCE [LARGE SCALE GENOMIC DNA]</scope>
</reference>
<keyword evidence="3" id="KW-0378">Hydrolase</keyword>
<dbReference type="GO" id="GO:0004519">
    <property type="term" value="F:endonuclease activity"/>
    <property type="evidence" value="ECO:0007669"/>
    <property type="project" value="UniProtKB-KW"/>
</dbReference>
<comment type="similarity">
    <text evidence="1 2">Belongs to the UPF0102 family.</text>
</comment>
<dbReference type="EMBL" id="PFAR01000025">
    <property type="protein sequence ID" value="PIR93178.1"/>
    <property type="molecule type" value="Genomic_DNA"/>
</dbReference>
<evidence type="ECO:0000256" key="2">
    <source>
        <dbReference type="HAMAP-Rule" id="MF_00048"/>
    </source>
</evidence>